<comment type="subcellular location">
    <subcellularLocation>
        <location evidence="1">Cytoplasm</location>
    </subcellularLocation>
</comment>
<evidence type="ECO:0000313" key="8">
    <source>
        <dbReference type="Proteomes" id="UP000250043"/>
    </source>
</evidence>
<dbReference type="GO" id="GO:0005737">
    <property type="term" value="C:cytoplasm"/>
    <property type="evidence" value="ECO:0007669"/>
    <property type="project" value="UniProtKB-SubCell"/>
</dbReference>
<organism evidence="7 8">
    <name type="scientific">Obba rivulosa</name>
    <dbReference type="NCBI Taxonomy" id="1052685"/>
    <lineage>
        <taxon>Eukaryota</taxon>
        <taxon>Fungi</taxon>
        <taxon>Dikarya</taxon>
        <taxon>Basidiomycota</taxon>
        <taxon>Agaricomycotina</taxon>
        <taxon>Agaricomycetes</taxon>
        <taxon>Polyporales</taxon>
        <taxon>Gelatoporiaceae</taxon>
        <taxon>Obba</taxon>
    </lineage>
</organism>
<accession>A0A8E2DS90</accession>
<dbReference type="PANTHER" id="PTHR46093:SF18">
    <property type="entry name" value="FIBRONECTIN TYPE-III DOMAIN-CONTAINING PROTEIN"/>
    <property type="match status" value="1"/>
</dbReference>
<gene>
    <name evidence="7" type="ORF">OBBRIDRAFT_76313</name>
</gene>
<keyword evidence="8" id="KW-1185">Reference proteome</keyword>
<dbReference type="AlphaFoldDB" id="A0A8E2DS90"/>
<protein>
    <submittedName>
        <fullName evidence="7">Galactose oxidase</fullName>
    </submittedName>
</protein>
<keyword evidence="2" id="KW-0880">Kelch repeat</keyword>
<dbReference type="EMBL" id="KV722341">
    <property type="protein sequence ID" value="OCH94722.1"/>
    <property type="molecule type" value="Genomic_DNA"/>
</dbReference>
<dbReference type="SUPFAM" id="SSF117281">
    <property type="entry name" value="Kelch motif"/>
    <property type="match status" value="1"/>
</dbReference>
<keyword evidence="4" id="KW-0677">Repeat</keyword>
<dbReference type="InterPro" id="IPR015915">
    <property type="entry name" value="Kelch-typ_b-propeller"/>
</dbReference>
<dbReference type="OrthoDB" id="45365at2759"/>
<evidence type="ECO:0000256" key="3">
    <source>
        <dbReference type="ARBA" id="ARBA00022490"/>
    </source>
</evidence>
<evidence type="ECO:0000256" key="2">
    <source>
        <dbReference type="ARBA" id="ARBA00022441"/>
    </source>
</evidence>
<dbReference type="Proteomes" id="UP000250043">
    <property type="component" value="Unassembled WGS sequence"/>
</dbReference>
<dbReference type="InterPro" id="IPR011043">
    <property type="entry name" value="Gal_Oxase/kelch_b-propeller"/>
</dbReference>
<evidence type="ECO:0000313" key="7">
    <source>
        <dbReference type="EMBL" id="OCH94722.1"/>
    </source>
</evidence>
<dbReference type="SUPFAM" id="SSF50965">
    <property type="entry name" value="Galactose oxidase, central domain"/>
    <property type="match status" value="1"/>
</dbReference>
<keyword evidence="5" id="KW-0175">Coiled coil</keyword>
<dbReference type="Pfam" id="PF24681">
    <property type="entry name" value="Kelch_KLHDC2_KLHL20_DRC7"/>
    <property type="match status" value="1"/>
</dbReference>
<evidence type="ECO:0000256" key="4">
    <source>
        <dbReference type="ARBA" id="ARBA00022737"/>
    </source>
</evidence>
<dbReference type="PANTHER" id="PTHR46093">
    <property type="entry name" value="ACYL-COA-BINDING DOMAIN-CONTAINING PROTEIN 5"/>
    <property type="match status" value="1"/>
</dbReference>
<reference evidence="7 8" key="1">
    <citation type="submission" date="2016-07" db="EMBL/GenBank/DDBJ databases">
        <title>Draft genome of the white-rot fungus Obba rivulosa 3A-2.</title>
        <authorList>
            <consortium name="DOE Joint Genome Institute"/>
            <person name="Miettinen O."/>
            <person name="Riley R."/>
            <person name="Acob R."/>
            <person name="Barry K."/>
            <person name="Cullen D."/>
            <person name="De Vries R."/>
            <person name="Hainaut M."/>
            <person name="Hatakka A."/>
            <person name="Henrissat B."/>
            <person name="Hilden K."/>
            <person name="Kuo R."/>
            <person name="Labutti K."/>
            <person name="Lipzen A."/>
            <person name="Makela M.R."/>
            <person name="Sandor L."/>
            <person name="Spatafora J.W."/>
            <person name="Grigoriev I.V."/>
            <person name="Hibbett D.S."/>
        </authorList>
    </citation>
    <scope>NUCLEOTIDE SEQUENCE [LARGE SCALE GENOMIC DNA]</scope>
    <source>
        <strain evidence="7 8">3A-2</strain>
    </source>
</reference>
<sequence length="420" mass="46939">MCCWRAKQSKLGIDSATFHRTYTVRISLLEEPDELESTESDNTVVGKQDLGKSKTPLQPPEDMQAPRPVPRYPWSQRTLNVLEQSPSPIPRYGHTLSVISEGGDGVWLFGGVSDGALTSDVYVLNIQDGAVKRRHTEGTKPTPRMGHAAVVVKVYEPEMRESIIVWGGQANKRDSDLYVFDISSLIWSRLRWTGHGPTGRVGHTLTADGCRLFMFGGDVEGRPSDELWVCDIDASSHSATWGRISRADDMVWPPARVNHTCILHEEHIYLFGGTDYQYHYNDTWMFSIVSHTWVELNVIGYLPDPSEGHSAALVGDHMYVYGGRDVNAVETYHLGALDIPHCRWYMFQRMGRGAGPRADHAVAAVGSEIIILGGEPRSYEARSANRDEEKKDQHIMHVLDTGCIKYPDLPRKGTGTNHAQ</sequence>
<dbReference type="Gene3D" id="2.120.10.80">
    <property type="entry name" value="Kelch-type beta propeller"/>
    <property type="match status" value="2"/>
</dbReference>
<feature type="region of interest" description="Disordered" evidence="6">
    <location>
        <begin position="33"/>
        <end position="72"/>
    </location>
</feature>
<keyword evidence="3" id="KW-0963">Cytoplasm</keyword>
<evidence type="ECO:0000256" key="1">
    <source>
        <dbReference type="ARBA" id="ARBA00004496"/>
    </source>
</evidence>
<name>A0A8E2DS90_9APHY</name>
<dbReference type="FunFam" id="2.120.10.80:FF:000049">
    <property type="entry name" value="Cell polarity protein (Tea1)"/>
    <property type="match status" value="1"/>
</dbReference>
<evidence type="ECO:0000256" key="5">
    <source>
        <dbReference type="ARBA" id="ARBA00023054"/>
    </source>
</evidence>
<evidence type="ECO:0000256" key="6">
    <source>
        <dbReference type="SAM" id="MobiDB-lite"/>
    </source>
</evidence>
<proteinExistence type="predicted"/>